<comment type="caution">
    <text evidence="1">The sequence shown here is derived from an EMBL/GenBank/DDBJ whole genome shotgun (WGS) entry which is preliminary data.</text>
</comment>
<proteinExistence type="predicted"/>
<evidence type="ECO:0008006" key="3">
    <source>
        <dbReference type="Google" id="ProtNLM"/>
    </source>
</evidence>
<evidence type="ECO:0000313" key="2">
    <source>
        <dbReference type="Proteomes" id="UP001214441"/>
    </source>
</evidence>
<name>A0ABT6ZUA0_9ACTN</name>
<dbReference type="Proteomes" id="UP001214441">
    <property type="component" value="Unassembled WGS sequence"/>
</dbReference>
<accession>A0ABT6ZUA0</accession>
<reference evidence="1 2" key="1">
    <citation type="submission" date="2023-05" db="EMBL/GenBank/DDBJ databases">
        <title>Streptantibioticus silvisoli sp. nov., acidotolerant actinomycetes 1 from pine litter.</title>
        <authorList>
            <person name="Swiecimska M."/>
            <person name="Golinska P."/>
            <person name="Sangal V."/>
            <person name="Wachnowicz B."/>
            <person name="Goodfellow M."/>
        </authorList>
    </citation>
    <scope>NUCLEOTIDE SEQUENCE [LARGE SCALE GENOMIC DNA]</scope>
    <source>
        <strain evidence="1 2">DSM 42109</strain>
    </source>
</reference>
<dbReference type="EMBL" id="JANCPR020000009">
    <property type="protein sequence ID" value="MDJ1132637.1"/>
    <property type="molecule type" value="Genomic_DNA"/>
</dbReference>
<sequence>MGWSVEKNGEAPTKSDLKRGAGELQKFKTKVDGILRNLEGSVAGKTGVAGQTISEGALSSTGYEFAEAQDLFSTYRTVHAELERLSQTIGDQLECIGIAVHGADVGFDNLEVEQQRRFWKLQSRVRDRYEDTVTGDKGRSDINDNNY</sequence>
<evidence type="ECO:0000313" key="1">
    <source>
        <dbReference type="EMBL" id="MDJ1132637.1"/>
    </source>
</evidence>
<gene>
    <name evidence="1" type="ORF">NMN56_011880</name>
</gene>
<organism evidence="1 2">
    <name type="scientific">Streptomyces iconiensis</name>
    <dbReference type="NCBI Taxonomy" id="1384038"/>
    <lineage>
        <taxon>Bacteria</taxon>
        <taxon>Bacillati</taxon>
        <taxon>Actinomycetota</taxon>
        <taxon>Actinomycetes</taxon>
        <taxon>Kitasatosporales</taxon>
        <taxon>Streptomycetaceae</taxon>
        <taxon>Streptomyces</taxon>
    </lineage>
</organism>
<keyword evidence="2" id="KW-1185">Reference proteome</keyword>
<dbReference type="RefSeq" id="WP_274044019.1">
    <property type="nucleotide sequence ID" value="NZ_JANCPR020000009.1"/>
</dbReference>
<protein>
    <recommendedName>
        <fullName evidence="3">Excreted virulence factor EspC, type VII ESX diderm</fullName>
    </recommendedName>
</protein>